<dbReference type="GO" id="GO:0016791">
    <property type="term" value="F:phosphatase activity"/>
    <property type="evidence" value="ECO:0007669"/>
    <property type="project" value="TreeGrafter"/>
</dbReference>
<organism evidence="2 3">
    <name type="scientific">Fistulifera solaris</name>
    <name type="common">Oleaginous diatom</name>
    <dbReference type="NCBI Taxonomy" id="1519565"/>
    <lineage>
        <taxon>Eukaryota</taxon>
        <taxon>Sar</taxon>
        <taxon>Stramenopiles</taxon>
        <taxon>Ochrophyta</taxon>
        <taxon>Bacillariophyta</taxon>
        <taxon>Bacillariophyceae</taxon>
        <taxon>Bacillariophycidae</taxon>
        <taxon>Naviculales</taxon>
        <taxon>Naviculaceae</taxon>
        <taxon>Fistulifera</taxon>
    </lineage>
</organism>
<keyword evidence="3" id="KW-1185">Reference proteome</keyword>
<name>A0A1Z5KIU3_FISSO</name>
<feature type="chain" id="PRO_5012780532" evidence="1">
    <location>
        <begin position="22"/>
        <end position="366"/>
    </location>
</feature>
<dbReference type="Pfam" id="PF13344">
    <property type="entry name" value="Hydrolase_6"/>
    <property type="match status" value="1"/>
</dbReference>
<dbReference type="PANTHER" id="PTHR19288:SF90">
    <property type="entry name" value="OS08G0542600 PROTEIN"/>
    <property type="match status" value="1"/>
</dbReference>
<dbReference type="InterPro" id="IPR006357">
    <property type="entry name" value="HAD-SF_hydro_IIA"/>
</dbReference>
<comment type="caution">
    <text evidence="2">The sequence shown here is derived from an EMBL/GenBank/DDBJ whole genome shotgun (WGS) entry which is preliminary data.</text>
</comment>
<gene>
    <name evidence="2" type="ORF">FisN_16Lh036</name>
</gene>
<dbReference type="SUPFAM" id="SSF56784">
    <property type="entry name" value="HAD-like"/>
    <property type="match status" value="1"/>
</dbReference>
<dbReference type="PANTHER" id="PTHR19288">
    <property type="entry name" value="4-NITROPHENYLPHOSPHATASE-RELATED"/>
    <property type="match status" value="1"/>
</dbReference>
<sequence>MKRFLMLFVTILCQLVEPIGAFVPLLSKPRHHCTCLATNNTPIITMDKIQGVRDMVDSYDVFLLDMWGVLHDGHTPYPGVLEAISRLKQAGKELIIVSNSSKRQDHAVQMLQKLGFDPQDFAQIITSGEVTFQMMQGKWSSRGFLPTTKKVCVLGSGDGDVEYCTRAGWEVVPVEEAALLLARGTFTVHDGSVEIHKRTNPEAYHQALEATLQTAAQRKLPMMVANPDKVRPDFERPPMPGKLGDDYARYLKQQQQQEEEEDLLIKRIGKPFSDVYELALQDSSVDLQRVVMVGDALETDITGGNSVGCHSLWVLRDGIHGPDLSTEESLEEGANTILNSFNNNSANTYARGKRIQPQMIIEHFVW</sequence>
<reference evidence="2 3" key="1">
    <citation type="journal article" date="2015" name="Plant Cell">
        <title>Oil accumulation by the oleaginous diatom Fistulifera solaris as revealed by the genome and transcriptome.</title>
        <authorList>
            <person name="Tanaka T."/>
            <person name="Maeda Y."/>
            <person name="Veluchamy A."/>
            <person name="Tanaka M."/>
            <person name="Abida H."/>
            <person name="Marechal E."/>
            <person name="Bowler C."/>
            <person name="Muto M."/>
            <person name="Sunaga Y."/>
            <person name="Tanaka M."/>
            <person name="Yoshino T."/>
            <person name="Taniguchi T."/>
            <person name="Fukuda Y."/>
            <person name="Nemoto M."/>
            <person name="Matsumoto M."/>
            <person name="Wong P.S."/>
            <person name="Aburatani S."/>
            <person name="Fujibuchi W."/>
        </authorList>
    </citation>
    <scope>NUCLEOTIDE SEQUENCE [LARGE SCALE GENOMIC DNA]</scope>
    <source>
        <strain evidence="2 3">JPCC DA0580</strain>
    </source>
</reference>
<proteinExistence type="predicted"/>
<dbReference type="GO" id="GO:0009507">
    <property type="term" value="C:chloroplast"/>
    <property type="evidence" value="ECO:0007669"/>
    <property type="project" value="TreeGrafter"/>
</dbReference>
<accession>A0A1Z5KIU3</accession>
<evidence type="ECO:0000256" key="1">
    <source>
        <dbReference type="SAM" id="SignalP"/>
    </source>
</evidence>
<protein>
    <submittedName>
        <fullName evidence="2">Uncharacterized protein</fullName>
    </submittedName>
</protein>
<dbReference type="Pfam" id="PF13242">
    <property type="entry name" value="Hydrolase_like"/>
    <property type="match status" value="1"/>
</dbReference>
<dbReference type="Gene3D" id="3.40.50.1000">
    <property type="entry name" value="HAD superfamily/HAD-like"/>
    <property type="match status" value="2"/>
</dbReference>
<dbReference type="EMBL" id="BDSP01000240">
    <property type="protein sequence ID" value="GAX26214.1"/>
    <property type="molecule type" value="Genomic_DNA"/>
</dbReference>
<dbReference type="InterPro" id="IPR006356">
    <property type="entry name" value="HAD-SF_hydro_IIA_hyp3"/>
</dbReference>
<evidence type="ECO:0000313" key="2">
    <source>
        <dbReference type="EMBL" id="GAX26214.1"/>
    </source>
</evidence>
<dbReference type="Proteomes" id="UP000198406">
    <property type="component" value="Unassembled WGS sequence"/>
</dbReference>
<dbReference type="InParanoid" id="A0A1Z5KIU3"/>
<keyword evidence="1" id="KW-0732">Signal</keyword>
<dbReference type="AlphaFoldDB" id="A0A1Z5KIU3"/>
<dbReference type="NCBIfam" id="TIGR01459">
    <property type="entry name" value="HAD-SF-IIA-hyp4"/>
    <property type="match status" value="1"/>
</dbReference>
<dbReference type="OrthoDB" id="426235at2759"/>
<evidence type="ECO:0000313" key="3">
    <source>
        <dbReference type="Proteomes" id="UP000198406"/>
    </source>
</evidence>
<feature type="signal peptide" evidence="1">
    <location>
        <begin position="1"/>
        <end position="21"/>
    </location>
</feature>
<dbReference type="InterPro" id="IPR023214">
    <property type="entry name" value="HAD_sf"/>
</dbReference>
<dbReference type="InterPro" id="IPR036412">
    <property type="entry name" value="HAD-like_sf"/>
</dbReference>